<dbReference type="EMBL" id="JYDT01000119">
    <property type="protein sequence ID" value="KRY84232.1"/>
    <property type="molecule type" value="Genomic_DNA"/>
</dbReference>
<sequence length="212" mass="23877">MFVLAKRTSITMVVCSRSEFRGAGKAQRRRNMYAELEGLAESLSDDDHVEKVDIFIDEMNVHVDVEEGQQRRNFNNGDTSRANNTMRYYESHCVRVQWVVHGSGNPGLYEADSLIVKSGYYSVKVKREASQSGRYLPLGLLLTTTFSSMLANLYRARGVSRAVLISHKSAPIVLLSTVSKSLPQLLDLICLFLYNRNGGLMLPGVWCDFLFL</sequence>
<proteinExistence type="predicted"/>
<keyword evidence="2" id="KW-1185">Reference proteome</keyword>
<comment type="caution">
    <text evidence="1">The sequence shown here is derived from an EMBL/GenBank/DDBJ whole genome shotgun (WGS) entry which is preliminary data.</text>
</comment>
<dbReference type="Proteomes" id="UP000054995">
    <property type="component" value="Unassembled WGS sequence"/>
</dbReference>
<dbReference type="AlphaFoldDB" id="A0A0V1FDX8"/>
<reference evidence="1 2" key="1">
    <citation type="submission" date="2015-01" db="EMBL/GenBank/DDBJ databases">
        <title>Evolution of Trichinella species and genotypes.</title>
        <authorList>
            <person name="Korhonen P.K."/>
            <person name="Edoardo P."/>
            <person name="Giuseppe L.R."/>
            <person name="Gasser R.B."/>
        </authorList>
    </citation>
    <scope>NUCLEOTIDE SEQUENCE [LARGE SCALE GENOMIC DNA]</scope>
    <source>
        <strain evidence="1">ISS470</strain>
    </source>
</reference>
<evidence type="ECO:0000313" key="2">
    <source>
        <dbReference type="Proteomes" id="UP000054995"/>
    </source>
</evidence>
<protein>
    <submittedName>
        <fullName evidence="1">Uncharacterized protein</fullName>
    </submittedName>
</protein>
<name>A0A0V1FDX8_TRIPS</name>
<accession>A0A0V1FDX8</accession>
<gene>
    <name evidence="1" type="ORF">T4D_422</name>
</gene>
<feature type="non-terminal residue" evidence="1">
    <location>
        <position position="212"/>
    </location>
</feature>
<organism evidence="1 2">
    <name type="scientific">Trichinella pseudospiralis</name>
    <name type="common">Parasitic roundworm</name>
    <dbReference type="NCBI Taxonomy" id="6337"/>
    <lineage>
        <taxon>Eukaryota</taxon>
        <taxon>Metazoa</taxon>
        <taxon>Ecdysozoa</taxon>
        <taxon>Nematoda</taxon>
        <taxon>Enoplea</taxon>
        <taxon>Dorylaimia</taxon>
        <taxon>Trichinellida</taxon>
        <taxon>Trichinellidae</taxon>
        <taxon>Trichinella</taxon>
    </lineage>
</organism>
<evidence type="ECO:0000313" key="1">
    <source>
        <dbReference type="EMBL" id="KRY84232.1"/>
    </source>
</evidence>